<sequence>MSDLWAALDNQTVDTDITSRTVRFQGRRGSSMVHVVNILKEKGWTTEDIIVFASGPLRSSNYDVVFDDQAKCKAFFSSTNGHVKYCDAAYDITLQ</sequence>
<proteinExistence type="predicted"/>
<evidence type="ECO:0000313" key="1">
    <source>
        <dbReference type="EMBL" id="KAH3811388.1"/>
    </source>
</evidence>
<dbReference type="AlphaFoldDB" id="A0A9D4G6J3"/>
<reference evidence="1" key="1">
    <citation type="journal article" date="2019" name="bioRxiv">
        <title>The Genome of the Zebra Mussel, Dreissena polymorpha: A Resource for Invasive Species Research.</title>
        <authorList>
            <person name="McCartney M.A."/>
            <person name="Auch B."/>
            <person name="Kono T."/>
            <person name="Mallez S."/>
            <person name="Zhang Y."/>
            <person name="Obille A."/>
            <person name="Becker A."/>
            <person name="Abrahante J.E."/>
            <person name="Garbe J."/>
            <person name="Badalamenti J.P."/>
            <person name="Herman A."/>
            <person name="Mangelson H."/>
            <person name="Liachko I."/>
            <person name="Sullivan S."/>
            <person name="Sone E.D."/>
            <person name="Koren S."/>
            <person name="Silverstein K.A.T."/>
            <person name="Beckman K.B."/>
            <person name="Gohl D.M."/>
        </authorList>
    </citation>
    <scope>NUCLEOTIDE SEQUENCE</scope>
    <source>
        <strain evidence="1">Duluth1</strain>
        <tissue evidence="1">Whole animal</tissue>
    </source>
</reference>
<organism evidence="1 2">
    <name type="scientific">Dreissena polymorpha</name>
    <name type="common">Zebra mussel</name>
    <name type="synonym">Mytilus polymorpha</name>
    <dbReference type="NCBI Taxonomy" id="45954"/>
    <lineage>
        <taxon>Eukaryota</taxon>
        <taxon>Metazoa</taxon>
        <taxon>Spiralia</taxon>
        <taxon>Lophotrochozoa</taxon>
        <taxon>Mollusca</taxon>
        <taxon>Bivalvia</taxon>
        <taxon>Autobranchia</taxon>
        <taxon>Heteroconchia</taxon>
        <taxon>Euheterodonta</taxon>
        <taxon>Imparidentia</taxon>
        <taxon>Neoheterodontei</taxon>
        <taxon>Myida</taxon>
        <taxon>Dreissenoidea</taxon>
        <taxon>Dreissenidae</taxon>
        <taxon>Dreissena</taxon>
    </lineage>
</organism>
<reference evidence="1" key="2">
    <citation type="submission" date="2020-11" db="EMBL/GenBank/DDBJ databases">
        <authorList>
            <person name="McCartney M.A."/>
            <person name="Auch B."/>
            <person name="Kono T."/>
            <person name="Mallez S."/>
            <person name="Becker A."/>
            <person name="Gohl D.M."/>
            <person name="Silverstein K.A.T."/>
            <person name="Koren S."/>
            <person name="Bechman K.B."/>
            <person name="Herman A."/>
            <person name="Abrahante J.E."/>
            <person name="Garbe J."/>
        </authorList>
    </citation>
    <scope>NUCLEOTIDE SEQUENCE</scope>
    <source>
        <strain evidence="1">Duluth1</strain>
        <tissue evidence="1">Whole animal</tissue>
    </source>
</reference>
<accession>A0A9D4G6J3</accession>
<dbReference type="Proteomes" id="UP000828390">
    <property type="component" value="Unassembled WGS sequence"/>
</dbReference>
<evidence type="ECO:0000313" key="2">
    <source>
        <dbReference type="Proteomes" id="UP000828390"/>
    </source>
</evidence>
<name>A0A9D4G6J3_DREPO</name>
<keyword evidence="2" id="KW-1185">Reference proteome</keyword>
<gene>
    <name evidence="1" type="ORF">DPMN_139798</name>
</gene>
<comment type="caution">
    <text evidence="1">The sequence shown here is derived from an EMBL/GenBank/DDBJ whole genome shotgun (WGS) entry which is preliminary data.</text>
</comment>
<protein>
    <submittedName>
        <fullName evidence="1">Uncharacterized protein</fullName>
    </submittedName>
</protein>
<dbReference type="EMBL" id="JAIWYP010000006">
    <property type="protein sequence ID" value="KAH3811388.1"/>
    <property type="molecule type" value="Genomic_DNA"/>
</dbReference>